<feature type="chain" id="PRO_5041071052" description="Lipoprotein" evidence="2">
    <location>
        <begin position="17"/>
        <end position="779"/>
    </location>
</feature>
<dbReference type="EMBL" id="OFSP01000065">
    <property type="protein sequence ID" value="SOY76711.1"/>
    <property type="molecule type" value="Genomic_DNA"/>
</dbReference>
<proteinExistence type="predicted"/>
<dbReference type="Proteomes" id="UP000256297">
    <property type="component" value="Plasmid CBM2589_p"/>
</dbReference>
<feature type="compositionally biased region" description="Pro residues" evidence="1">
    <location>
        <begin position="49"/>
        <end position="61"/>
    </location>
</feature>
<keyword evidence="2" id="KW-0732">Signal</keyword>
<feature type="signal peptide" evidence="2">
    <location>
        <begin position="1"/>
        <end position="16"/>
    </location>
</feature>
<dbReference type="EMBL" id="OFSN01000053">
    <property type="protein sequence ID" value="SOY77924.1"/>
    <property type="molecule type" value="Genomic_DNA"/>
</dbReference>
<dbReference type="Proteomes" id="UP000257016">
    <property type="component" value="Unassembled WGS sequence"/>
</dbReference>
<accession>A0A375CNY4</accession>
<dbReference type="EMBL" id="OGUU01000031">
    <property type="protein sequence ID" value="SPC25267.1"/>
    <property type="molecule type" value="Genomic_DNA"/>
</dbReference>
<evidence type="ECO:0000313" key="4">
    <source>
        <dbReference type="EMBL" id="SOY77924.1"/>
    </source>
</evidence>
<geneLocation type="plasmid" evidence="7">
    <name>cbm2586_p</name>
</geneLocation>
<geneLocation type="plasmid" evidence="6">
    <name>cbm2589_p</name>
</geneLocation>
<name>A0A375CNY4_9BURK</name>
<dbReference type="Proteomes" id="UP000257139">
    <property type="component" value="Plasmid CBM2594_p"/>
</dbReference>
<comment type="caution">
    <text evidence="5">The sequence shown here is derived from an EMBL/GenBank/DDBJ whole genome shotgun (WGS) entry which is preliminary data.</text>
</comment>
<evidence type="ECO:0000256" key="1">
    <source>
        <dbReference type="SAM" id="MobiDB-lite"/>
    </source>
</evidence>
<evidence type="ECO:0000313" key="3">
    <source>
        <dbReference type="EMBL" id="SOY76711.1"/>
    </source>
</evidence>
<feature type="region of interest" description="Disordered" evidence="1">
    <location>
        <begin position="49"/>
        <end position="71"/>
    </location>
</feature>
<organism evidence="5 8">
    <name type="scientific">Cupriavidus taiwanensis</name>
    <dbReference type="NCBI Taxonomy" id="164546"/>
    <lineage>
        <taxon>Bacteria</taxon>
        <taxon>Pseudomonadati</taxon>
        <taxon>Pseudomonadota</taxon>
        <taxon>Betaproteobacteria</taxon>
        <taxon>Burkholderiales</taxon>
        <taxon>Burkholderiaceae</taxon>
        <taxon>Cupriavidus</taxon>
    </lineage>
</organism>
<evidence type="ECO:0000313" key="5">
    <source>
        <dbReference type="EMBL" id="SPC25267.1"/>
    </source>
</evidence>
<evidence type="ECO:0000313" key="8">
    <source>
        <dbReference type="Proteomes" id="UP000257139"/>
    </source>
</evidence>
<evidence type="ECO:0000256" key="2">
    <source>
        <dbReference type="SAM" id="SignalP"/>
    </source>
</evidence>
<evidence type="ECO:0000313" key="6">
    <source>
        <dbReference type="Proteomes" id="UP000256297"/>
    </source>
</evidence>
<gene>
    <name evidence="4" type="ORF">CBM2586_P320004</name>
    <name evidence="3" type="ORF">CBM2589_P320004</name>
    <name evidence="5" type="ORF">CBM2594_P250003</name>
</gene>
<dbReference type="InterPro" id="IPR029058">
    <property type="entry name" value="AB_hydrolase_fold"/>
</dbReference>
<reference evidence="6 7" key="1">
    <citation type="submission" date="2018-01" db="EMBL/GenBank/DDBJ databases">
        <authorList>
            <person name="Clerissi C."/>
        </authorList>
    </citation>
    <scope>NUCLEOTIDE SEQUENCE [LARGE SCALE GENOMIC DNA]</scope>
    <source>
        <strain evidence="4">Cupriavidus taiwanensis LMG 19430</strain>
        <strain evidence="3">Cupriavidus taiwanensis STM 3521</strain>
        <strain evidence="5">Cupriavidus taiwanensis STM 6021</strain>
        <plasmid evidence="7">cbm2586_p</plasmid>
        <plasmid evidence="6">cbm2589_p</plasmid>
        <plasmid evidence="8">cbm2594_p</plasmid>
    </source>
</reference>
<dbReference type="SUPFAM" id="SSF53474">
    <property type="entry name" value="alpha/beta-Hydrolases"/>
    <property type="match status" value="1"/>
</dbReference>
<sequence length="779" mass="81978">MIARLHHWMIAFSLLAGLGGCGGGASGTNHETGTAPTVSGTVGGAITPIPPATPPATPPAAQPGTGGRPPGKAVLTPAVLVPTVRFIEQMPAEQFVGPTYSPEGGEYDLGSVVVSTADVSPAVFLTRIHGWIRYPGAPVNPSGTAPTSYPVVIFLHGMHNRSEPSFEGYDYLANDLVVHGYVTLSIDANDINAFCPSTAIGCIHGGAGDYSSQSRGQLVLATLDRLKKLSDGGQTTTGIQIPKQLIGKIDFSRIGIMGHSRGGQGINDAIQLNDRRIGVSLQQLRSATAELQNEKDNWAGNTWFAAPGAAVTTGTKAAFLTTLNTLIAELSVNGLSDQDLSTFLDMNNVMLSPEAGDWSNTPPKYVFKAALSLAPTDSQSYRKIASVPFAAMVGTCDGDVNNLSGTHVLDNNRFSRDPADSAPRFQIVVRGANHNYFNSQWTKDDYSGLQGDYCYADATHATRLATADQQSIGLFVINSFMRNFVGGEAVFAPYWNGTARLPAAACPGSQAPCDNRVVLTIQINGVNGHKMIAPFDEYGLNQPYDSTISTLQTGGPLDLIDASAFRGNVYTCATDLTLGDGAIPTCTQPSPTGIFFRTGPEGPLSTYVGGLLSIANQVQFTLTGPNMTLPVTLKEPAYGPSGQPVTANALSTVGFDTLSFRIAMVRPQPSVEGMLAAQQVSVTLTDSKGRDSPAILVSDFSDALDSSMGLSIPPQSSMPELLNMVAIPLDAFGPDPASKSTFDITQLSKLTLKFANAPNDGTAVSLTDLELQNFGRNVH</sequence>
<dbReference type="AlphaFoldDB" id="A0A375CNY4"/>
<protein>
    <recommendedName>
        <fullName evidence="9">Lipoprotein</fullName>
    </recommendedName>
</protein>
<geneLocation type="plasmid" evidence="8">
    <name>cbm2594_p</name>
</geneLocation>
<evidence type="ECO:0008006" key="9">
    <source>
        <dbReference type="Google" id="ProtNLM"/>
    </source>
</evidence>
<dbReference type="Gene3D" id="3.40.50.1820">
    <property type="entry name" value="alpha/beta hydrolase"/>
    <property type="match status" value="1"/>
</dbReference>
<evidence type="ECO:0000313" key="7">
    <source>
        <dbReference type="Proteomes" id="UP000257016"/>
    </source>
</evidence>
<dbReference type="PROSITE" id="PS51257">
    <property type="entry name" value="PROKAR_LIPOPROTEIN"/>
    <property type="match status" value="1"/>
</dbReference>